<protein>
    <recommendedName>
        <fullName evidence="3">SnoaL-like domain-containing protein</fullName>
    </recommendedName>
</protein>
<dbReference type="InterPro" id="IPR032710">
    <property type="entry name" value="NTF2-like_dom_sf"/>
</dbReference>
<evidence type="ECO:0000313" key="2">
    <source>
        <dbReference type="Proteomes" id="UP000279259"/>
    </source>
</evidence>
<dbReference type="AlphaFoldDB" id="A0A427YGT4"/>
<gene>
    <name evidence="1" type="ORF">EHS25_001561</name>
</gene>
<proteinExistence type="predicted"/>
<name>A0A427YGT4_9TREE</name>
<accession>A0A427YGT4</accession>
<dbReference type="Gene3D" id="3.10.450.50">
    <property type="match status" value="1"/>
</dbReference>
<sequence length="145" mass="16021">MPLTESWARETLVKSLETGGIPAVFAHTADDSVWTVVSPSSKALPIAGKHDKATHDPATSIGRSNNCFTAPQRYEITNLLVLPEKNTAVLEMIARATTKKGKDFENFHCLVVEYEKEGEKPKIIRTRQYMDSALLAETMKANESS</sequence>
<keyword evidence="2" id="KW-1185">Reference proteome</keyword>
<organism evidence="1 2">
    <name type="scientific">Saitozyma podzolica</name>
    <dbReference type="NCBI Taxonomy" id="1890683"/>
    <lineage>
        <taxon>Eukaryota</taxon>
        <taxon>Fungi</taxon>
        <taxon>Dikarya</taxon>
        <taxon>Basidiomycota</taxon>
        <taxon>Agaricomycotina</taxon>
        <taxon>Tremellomycetes</taxon>
        <taxon>Tremellales</taxon>
        <taxon>Trimorphomycetaceae</taxon>
        <taxon>Saitozyma</taxon>
    </lineage>
</organism>
<evidence type="ECO:0008006" key="3">
    <source>
        <dbReference type="Google" id="ProtNLM"/>
    </source>
</evidence>
<comment type="caution">
    <text evidence="1">The sequence shown here is derived from an EMBL/GenBank/DDBJ whole genome shotgun (WGS) entry which is preliminary data.</text>
</comment>
<reference evidence="1 2" key="1">
    <citation type="submission" date="2018-11" db="EMBL/GenBank/DDBJ databases">
        <title>Genome sequence of Saitozyma podzolica DSM 27192.</title>
        <authorList>
            <person name="Aliyu H."/>
            <person name="Gorte O."/>
            <person name="Ochsenreither K."/>
        </authorList>
    </citation>
    <scope>NUCLEOTIDE SEQUENCE [LARGE SCALE GENOMIC DNA]</scope>
    <source>
        <strain evidence="1 2">DSM 27192</strain>
    </source>
</reference>
<dbReference type="OrthoDB" id="10264449at2759"/>
<dbReference type="EMBL" id="RSCD01000011">
    <property type="protein sequence ID" value="RSH90227.1"/>
    <property type="molecule type" value="Genomic_DNA"/>
</dbReference>
<dbReference type="SUPFAM" id="SSF54427">
    <property type="entry name" value="NTF2-like"/>
    <property type="match status" value="1"/>
</dbReference>
<evidence type="ECO:0000313" key="1">
    <source>
        <dbReference type="EMBL" id="RSH90227.1"/>
    </source>
</evidence>
<dbReference type="Proteomes" id="UP000279259">
    <property type="component" value="Unassembled WGS sequence"/>
</dbReference>